<dbReference type="GO" id="GO:0019854">
    <property type="term" value="P:L-ascorbic acid catabolic process"/>
    <property type="evidence" value="ECO:0007669"/>
    <property type="project" value="TreeGrafter"/>
</dbReference>
<dbReference type="NCBIfam" id="NF005442">
    <property type="entry name" value="PRK07028.1"/>
    <property type="match status" value="1"/>
</dbReference>
<name>A0AA96V264_9EURY</name>
<dbReference type="InterPro" id="IPR001754">
    <property type="entry name" value="OMPdeCOase_dom"/>
</dbReference>
<dbReference type="AlphaFoldDB" id="A0AA96V264"/>
<dbReference type="PANTHER" id="PTHR35039">
    <property type="entry name" value="3-KETO-L-GULONATE-6-PHOSPHATE DECARBOXYLASE SGBH-RELATED"/>
    <property type="match status" value="1"/>
</dbReference>
<dbReference type="GO" id="GO:0033982">
    <property type="term" value="F:3-dehydro-L-gulonate-6-phosphate decarboxylase activity"/>
    <property type="evidence" value="ECO:0007669"/>
    <property type="project" value="TreeGrafter"/>
</dbReference>
<evidence type="ECO:0000313" key="7">
    <source>
        <dbReference type="EMBL" id="WNY25034.1"/>
    </source>
</evidence>
<evidence type="ECO:0000256" key="4">
    <source>
        <dbReference type="ARBA" id="ARBA00023239"/>
    </source>
</evidence>
<dbReference type="InterPro" id="IPR005493">
    <property type="entry name" value="RraA/RraA-like"/>
</dbReference>
<organism evidence="7 8">
    <name type="scientific">Methanolapillus millepedarum</name>
    <dbReference type="NCBI Taxonomy" id="3028296"/>
    <lineage>
        <taxon>Archaea</taxon>
        <taxon>Methanobacteriati</taxon>
        <taxon>Methanobacteriota</taxon>
        <taxon>Stenosarchaea group</taxon>
        <taxon>Methanomicrobia</taxon>
        <taxon>Methanosarcinales</taxon>
        <taxon>Methanosarcinaceae</taxon>
        <taxon>Methanolapillus</taxon>
    </lineage>
</organism>
<dbReference type="Proteomes" id="UP001303587">
    <property type="component" value="Chromosome"/>
</dbReference>
<dbReference type="SUPFAM" id="SSF89562">
    <property type="entry name" value="RraA-like"/>
    <property type="match status" value="1"/>
</dbReference>
<dbReference type="InterPro" id="IPR041710">
    <property type="entry name" value="HPS/KGPDC"/>
</dbReference>
<dbReference type="InterPro" id="IPR036704">
    <property type="entry name" value="RraA/RraA-like_sf"/>
</dbReference>
<dbReference type="CDD" id="cd04726">
    <property type="entry name" value="KGPDC_HPS"/>
    <property type="match status" value="1"/>
</dbReference>
<sequence length="435" mass="46667">MVLIQVALDIIELDRALLIAKEAVLGGADWIEAGTPLIKSEGMNAIRKLREAFPQKTILADMKTMDAGAIEVEMAAKSGADVVAILARADDVVISEALRSAKKYGVRLMVDLISIDEPEARAQELVALGVDLINVHVGIDRQMTGKSPLEMLSKISREIDAEIAVAGGLKPETAQEAVAMGADIVIVGSYIIHSDNVAQSAKNIRHAVDSLCSASGLGSDSGVSFSQKSQEEEIFDIFRRVSSPNISDAMHRKGAMCGISTLFPGRKIVGRAVTVRTLGGDWAKPVEAIDLCGKNDVIVIFNSDRNMAMWGGLATKTAANRGVAGLVVDGAVRDMDEIKKLSLPIFAANVVPNAGDPKGLGEINCEITCGGQIVNPRDFIVADDSGVVVVPKEKAYEIARRAEEVWKKEQRILDEIDKGQSMSSVLELLKWEKQK</sequence>
<evidence type="ECO:0000259" key="6">
    <source>
        <dbReference type="SMART" id="SM00934"/>
    </source>
</evidence>
<dbReference type="EMBL" id="CP131060">
    <property type="protein sequence ID" value="WNY25034.1"/>
    <property type="molecule type" value="Genomic_DNA"/>
</dbReference>
<dbReference type="SMART" id="SM00934">
    <property type="entry name" value="OMPdecase"/>
    <property type="match status" value="1"/>
</dbReference>
<dbReference type="PIRSF" id="PIRSF037137">
    <property type="entry name" value="HPS_DMK_prd"/>
    <property type="match status" value="1"/>
</dbReference>
<dbReference type="EC" id="4.1.2.43" evidence="3"/>
<keyword evidence="4 7" id="KW-0456">Lyase</keyword>
<dbReference type="GO" id="GO:0004590">
    <property type="term" value="F:orotidine-5'-phosphate decarboxylase activity"/>
    <property type="evidence" value="ECO:0007669"/>
    <property type="project" value="InterPro"/>
</dbReference>
<protein>
    <recommendedName>
        <fullName evidence="3">3-hexulose-6-phosphate synthase</fullName>
        <ecNumber evidence="3">4.1.2.43</ecNumber>
    </recommendedName>
</protein>
<dbReference type="PANTHER" id="PTHR35039:SF3">
    <property type="entry name" value="3-KETO-L-GULONATE-6-PHOSPHATE DECARBOXYLASE SGBH-RELATED"/>
    <property type="match status" value="1"/>
</dbReference>
<dbReference type="Pfam" id="PF00215">
    <property type="entry name" value="OMPdecase"/>
    <property type="match status" value="1"/>
</dbReference>
<dbReference type="SUPFAM" id="SSF51366">
    <property type="entry name" value="Ribulose-phoshate binding barrel"/>
    <property type="match status" value="1"/>
</dbReference>
<dbReference type="GO" id="GO:0006207">
    <property type="term" value="P:'de novo' pyrimidine nucleobase biosynthetic process"/>
    <property type="evidence" value="ECO:0007669"/>
    <property type="project" value="InterPro"/>
</dbReference>
<comment type="catalytic activity">
    <reaction evidence="1">
        <text>D-ribulose 5-phosphate + formaldehyde = D-arabino-hex-3-ulose 6-phosphate</text>
        <dbReference type="Rhea" id="RHEA:25201"/>
        <dbReference type="ChEBI" id="CHEBI:16842"/>
        <dbReference type="ChEBI" id="CHEBI:58121"/>
        <dbReference type="ChEBI" id="CHEBI:58542"/>
        <dbReference type="EC" id="4.1.2.43"/>
    </reaction>
</comment>
<keyword evidence="8" id="KW-1185">Reference proteome</keyword>
<dbReference type="NCBIfam" id="TIGR03128">
    <property type="entry name" value="RuMP_HxlA"/>
    <property type="match status" value="1"/>
</dbReference>
<reference evidence="7 8" key="1">
    <citation type="submission" date="2023-07" db="EMBL/GenBank/DDBJ databases">
        <title>Closed genoem sequence of Methanosarcinaceae archaeon Ac7.</title>
        <authorList>
            <person name="Poehlein A."/>
            <person name="Protasov E."/>
            <person name="Platt K."/>
            <person name="Reeh H."/>
            <person name="Daniel R."/>
            <person name="Brune A."/>
        </authorList>
    </citation>
    <scope>NUCLEOTIDE SEQUENCE [LARGE SCALE GENOMIC DNA]</scope>
    <source>
        <strain evidence="7 8">Ac7</strain>
    </source>
</reference>
<evidence type="ECO:0000256" key="5">
    <source>
        <dbReference type="ARBA" id="ARBA00023277"/>
    </source>
</evidence>
<feature type="domain" description="Orotidine 5'-phosphate decarboxylase" evidence="6">
    <location>
        <begin position="3"/>
        <end position="204"/>
    </location>
</feature>
<keyword evidence="5" id="KW-0119">Carbohydrate metabolism</keyword>
<dbReference type="RefSeq" id="WP_338103085.1">
    <property type="nucleotide sequence ID" value="NZ_CP131060.1"/>
</dbReference>
<dbReference type="CDD" id="cd16841">
    <property type="entry name" value="RraA_family"/>
    <property type="match status" value="1"/>
</dbReference>
<dbReference type="GeneID" id="89229689"/>
<dbReference type="Gene3D" id="3.20.20.70">
    <property type="entry name" value="Aldolase class I"/>
    <property type="match status" value="1"/>
</dbReference>
<gene>
    <name evidence="7" type="primary">ulaD_1</name>
    <name evidence="7" type="ORF">MsAc7_05720</name>
</gene>
<comment type="similarity">
    <text evidence="2">Belongs to the HPS/KGPDC family. HPS subfamily.</text>
</comment>
<dbReference type="Pfam" id="PF03737">
    <property type="entry name" value="RraA-like"/>
    <property type="match status" value="1"/>
</dbReference>
<dbReference type="FunFam" id="3.20.20.70:FF:000022">
    <property type="entry name" value="3-keto-L-gulonate-6-phosphate decarboxylase UlaD"/>
    <property type="match status" value="1"/>
</dbReference>
<evidence type="ECO:0000256" key="3">
    <source>
        <dbReference type="ARBA" id="ARBA00012890"/>
    </source>
</evidence>
<proteinExistence type="inferred from homology"/>
<dbReference type="Gene3D" id="3.50.30.40">
    <property type="entry name" value="Ribonuclease E inhibitor RraA/RraA-like"/>
    <property type="match status" value="1"/>
</dbReference>
<dbReference type="InterPro" id="IPR017553">
    <property type="entry name" value="3-hexulose-6-phosphate_synth"/>
</dbReference>
<evidence type="ECO:0000256" key="2">
    <source>
        <dbReference type="ARBA" id="ARBA00006350"/>
    </source>
</evidence>
<evidence type="ECO:0000313" key="8">
    <source>
        <dbReference type="Proteomes" id="UP001303587"/>
    </source>
</evidence>
<dbReference type="InterPro" id="IPR017120">
    <property type="entry name" value="Bifunct_HPS/DMK_prd"/>
</dbReference>
<accession>A0AA96V264</accession>
<dbReference type="InterPro" id="IPR013785">
    <property type="entry name" value="Aldolase_TIM"/>
</dbReference>
<dbReference type="InterPro" id="IPR011060">
    <property type="entry name" value="RibuloseP-bd_barrel"/>
</dbReference>
<evidence type="ECO:0000256" key="1">
    <source>
        <dbReference type="ARBA" id="ARBA00000718"/>
    </source>
</evidence>
<dbReference type="GO" id="GO:0043801">
    <property type="term" value="F:hexulose-6-phosphate synthase activity"/>
    <property type="evidence" value="ECO:0007669"/>
    <property type="project" value="UniProtKB-EC"/>
</dbReference>